<dbReference type="PROSITE" id="PS50075">
    <property type="entry name" value="CARRIER"/>
    <property type="match status" value="1"/>
</dbReference>
<dbReference type="InterPro" id="IPR036736">
    <property type="entry name" value="ACP-like_sf"/>
</dbReference>
<organism evidence="2 3">
    <name type="scientific">Paractinoplanes atraurantiacus</name>
    <dbReference type="NCBI Taxonomy" id="1036182"/>
    <lineage>
        <taxon>Bacteria</taxon>
        <taxon>Bacillati</taxon>
        <taxon>Actinomycetota</taxon>
        <taxon>Actinomycetes</taxon>
        <taxon>Micromonosporales</taxon>
        <taxon>Micromonosporaceae</taxon>
        <taxon>Paractinoplanes</taxon>
    </lineage>
</organism>
<evidence type="ECO:0000313" key="3">
    <source>
        <dbReference type="Proteomes" id="UP000219612"/>
    </source>
</evidence>
<protein>
    <submittedName>
        <fullName evidence="2">Polyketide biosynthesis acyl carrier protein</fullName>
    </submittedName>
</protein>
<evidence type="ECO:0000313" key="2">
    <source>
        <dbReference type="EMBL" id="SNY24459.1"/>
    </source>
</evidence>
<proteinExistence type="predicted"/>
<dbReference type="AlphaFoldDB" id="A0A285GLL4"/>
<dbReference type="Pfam" id="PF00550">
    <property type="entry name" value="PP-binding"/>
    <property type="match status" value="1"/>
</dbReference>
<keyword evidence="3" id="KW-1185">Reference proteome</keyword>
<dbReference type="OrthoDB" id="487863at2"/>
<reference evidence="2 3" key="1">
    <citation type="submission" date="2017-09" db="EMBL/GenBank/DDBJ databases">
        <authorList>
            <person name="Ehlers B."/>
            <person name="Leendertz F.H."/>
        </authorList>
    </citation>
    <scope>NUCLEOTIDE SEQUENCE [LARGE SCALE GENOMIC DNA]</scope>
    <source>
        <strain evidence="2 3">CGMCC 4.6857</strain>
    </source>
</reference>
<gene>
    <name evidence="2" type="ORF">SAMN05421748_102195</name>
</gene>
<name>A0A285GLL4_9ACTN</name>
<dbReference type="EMBL" id="OBDY01000002">
    <property type="protein sequence ID" value="SNY24459.1"/>
    <property type="molecule type" value="Genomic_DNA"/>
</dbReference>
<dbReference type="RefSeq" id="WP_097318961.1">
    <property type="nucleotide sequence ID" value="NZ_OBDY01000002.1"/>
</dbReference>
<sequence>MDDTEVFAAVRAGIAEVLPEVRPDEVDIDGTLTDLGANSIDRAEIVTLAMQRLGVTVPVAEFRDVHDLRSLVDLLAKHA</sequence>
<accession>A0A285GLL4</accession>
<dbReference type="InterPro" id="IPR009081">
    <property type="entry name" value="PP-bd_ACP"/>
</dbReference>
<feature type="domain" description="Carrier" evidence="1">
    <location>
        <begin position="1"/>
        <end position="79"/>
    </location>
</feature>
<dbReference type="SUPFAM" id="SSF47336">
    <property type="entry name" value="ACP-like"/>
    <property type="match status" value="1"/>
</dbReference>
<dbReference type="Proteomes" id="UP000219612">
    <property type="component" value="Unassembled WGS sequence"/>
</dbReference>
<dbReference type="Gene3D" id="1.10.1200.10">
    <property type="entry name" value="ACP-like"/>
    <property type="match status" value="1"/>
</dbReference>
<evidence type="ECO:0000259" key="1">
    <source>
        <dbReference type="PROSITE" id="PS50075"/>
    </source>
</evidence>